<name>A0AA38KXL0_TAXCH</name>
<keyword evidence="2" id="KW-0732">Signal</keyword>
<keyword evidence="4" id="KW-1185">Reference proteome</keyword>
<evidence type="ECO:0000313" key="4">
    <source>
        <dbReference type="Proteomes" id="UP000824469"/>
    </source>
</evidence>
<protein>
    <submittedName>
        <fullName evidence="3">Uncharacterized protein</fullName>
    </submittedName>
</protein>
<feature type="signal peptide" evidence="2">
    <location>
        <begin position="1"/>
        <end position="23"/>
    </location>
</feature>
<evidence type="ECO:0000313" key="3">
    <source>
        <dbReference type="EMBL" id="KAH9310144.1"/>
    </source>
</evidence>
<evidence type="ECO:0000256" key="1">
    <source>
        <dbReference type="SAM" id="MobiDB-lite"/>
    </source>
</evidence>
<sequence>MARLVFVSFTLLLLLCILWESQGFAVSDMSKAGEESLVAYPNALQSVHPGAQQPPTKSHVCFTVTNAVQSACVFHLEHMETSSSAPATTTGRPKEEAPNALESETCIASNL</sequence>
<accession>A0AA38KXL0</accession>
<gene>
    <name evidence="3" type="ORF">KI387_038055</name>
</gene>
<dbReference type="AlphaFoldDB" id="A0AA38KXL0"/>
<dbReference type="OMA" id="GINRCAP"/>
<feature type="chain" id="PRO_5041278179" evidence="2">
    <location>
        <begin position="24"/>
        <end position="111"/>
    </location>
</feature>
<feature type="region of interest" description="Disordered" evidence="1">
    <location>
        <begin position="81"/>
        <end position="111"/>
    </location>
</feature>
<organism evidence="3 4">
    <name type="scientific">Taxus chinensis</name>
    <name type="common">Chinese yew</name>
    <name type="synonym">Taxus wallichiana var. chinensis</name>
    <dbReference type="NCBI Taxonomy" id="29808"/>
    <lineage>
        <taxon>Eukaryota</taxon>
        <taxon>Viridiplantae</taxon>
        <taxon>Streptophyta</taxon>
        <taxon>Embryophyta</taxon>
        <taxon>Tracheophyta</taxon>
        <taxon>Spermatophyta</taxon>
        <taxon>Pinopsida</taxon>
        <taxon>Pinidae</taxon>
        <taxon>Conifers II</taxon>
        <taxon>Cupressales</taxon>
        <taxon>Taxaceae</taxon>
        <taxon>Taxus</taxon>
    </lineage>
</organism>
<dbReference type="Proteomes" id="UP000824469">
    <property type="component" value="Unassembled WGS sequence"/>
</dbReference>
<dbReference type="EMBL" id="JAHRHJ020000007">
    <property type="protein sequence ID" value="KAH9310144.1"/>
    <property type="molecule type" value="Genomic_DNA"/>
</dbReference>
<feature type="non-terminal residue" evidence="3">
    <location>
        <position position="1"/>
    </location>
</feature>
<comment type="caution">
    <text evidence="3">The sequence shown here is derived from an EMBL/GenBank/DDBJ whole genome shotgun (WGS) entry which is preliminary data.</text>
</comment>
<reference evidence="3 4" key="1">
    <citation type="journal article" date="2021" name="Nat. Plants">
        <title>The Taxus genome provides insights into paclitaxel biosynthesis.</title>
        <authorList>
            <person name="Xiong X."/>
            <person name="Gou J."/>
            <person name="Liao Q."/>
            <person name="Li Y."/>
            <person name="Zhou Q."/>
            <person name="Bi G."/>
            <person name="Li C."/>
            <person name="Du R."/>
            <person name="Wang X."/>
            <person name="Sun T."/>
            <person name="Guo L."/>
            <person name="Liang H."/>
            <person name="Lu P."/>
            <person name="Wu Y."/>
            <person name="Zhang Z."/>
            <person name="Ro D.K."/>
            <person name="Shang Y."/>
            <person name="Huang S."/>
            <person name="Yan J."/>
        </authorList>
    </citation>
    <scope>NUCLEOTIDE SEQUENCE [LARGE SCALE GENOMIC DNA]</scope>
    <source>
        <strain evidence="3">Ta-2019</strain>
    </source>
</reference>
<proteinExistence type="predicted"/>
<feature type="compositionally biased region" description="Polar residues" evidence="1">
    <location>
        <begin position="81"/>
        <end position="91"/>
    </location>
</feature>
<evidence type="ECO:0000256" key="2">
    <source>
        <dbReference type="SAM" id="SignalP"/>
    </source>
</evidence>